<dbReference type="Pfam" id="PF25476">
    <property type="entry name" value="Ribosomal_L19e_C"/>
    <property type="match status" value="1"/>
</dbReference>
<evidence type="ECO:0000256" key="2">
    <source>
        <dbReference type="ARBA" id="ARBA00022980"/>
    </source>
</evidence>
<dbReference type="SMART" id="SM01416">
    <property type="entry name" value="Ribosomal_L19e"/>
    <property type="match status" value="1"/>
</dbReference>
<dbReference type="GO" id="GO:0006412">
    <property type="term" value="P:translation"/>
    <property type="evidence" value="ECO:0007669"/>
    <property type="project" value="InterPro"/>
</dbReference>
<dbReference type="AlphaFoldDB" id="A0A8T3YML3"/>
<evidence type="ECO:0000256" key="3">
    <source>
        <dbReference type="ARBA" id="ARBA00023274"/>
    </source>
</evidence>
<feature type="domain" description="Large ribosomal subunit protein eL19" evidence="5">
    <location>
        <begin position="2"/>
        <end position="144"/>
    </location>
</feature>
<keyword evidence="2 6" id="KW-0689">Ribosomal protein</keyword>
<name>A0A8T3YML3_9ARCH</name>
<dbReference type="Proteomes" id="UP000732298">
    <property type="component" value="Unassembled WGS sequence"/>
</dbReference>
<protein>
    <submittedName>
        <fullName evidence="6">50S ribosomal protein L19e</fullName>
    </submittedName>
</protein>
<accession>A0A8T3YML3</accession>
<dbReference type="Pfam" id="PF01280">
    <property type="entry name" value="Ribosomal_L19e"/>
    <property type="match status" value="1"/>
</dbReference>
<comment type="caution">
    <text evidence="6">The sequence shown here is derived from an EMBL/GenBank/DDBJ whole genome shotgun (WGS) entry which is preliminary data.</text>
</comment>
<dbReference type="InterPro" id="IPR057260">
    <property type="entry name" value="Ribosomal_L19e_C"/>
</dbReference>
<evidence type="ECO:0000259" key="5">
    <source>
        <dbReference type="SMART" id="SM01416"/>
    </source>
</evidence>
<evidence type="ECO:0000313" key="7">
    <source>
        <dbReference type="Proteomes" id="UP000732298"/>
    </source>
</evidence>
<dbReference type="InterPro" id="IPR035970">
    <property type="entry name" value="60S_ribosomal_eL19_sf"/>
</dbReference>
<organism evidence="6 7">
    <name type="scientific">Candidatus Iainarchaeum sp</name>
    <dbReference type="NCBI Taxonomy" id="3101447"/>
    <lineage>
        <taxon>Archaea</taxon>
        <taxon>Candidatus Iainarchaeota</taxon>
        <taxon>Candidatus Iainarchaeia</taxon>
        <taxon>Candidatus Iainarchaeales</taxon>
        <taxon>Candidatus Iainarchaeaceae</taxon>
        <taxon>Candidatus Iainarchaeum</taxon>
    </lineage>
</organism>
<comment type="similarity">
    <text evidence="1">Belongs to the eukaryotic ribosomal protein eL19 family.</text>
</comment>
<proteinExistence type="inferred from homology"/>
<feature type="compositionally biased region" description="Basic residues" evidence="4">
    <location>
        <begin position="68"/>
        <end position="87"/>
    </location>
</feature>
<evidence type="ECO:0000313" key="6">
    <source>
        <dbReference type="EMBL" id="MBI4210141.1"/>
    </source>
</evidence>
<sequence length="145" mass="16764">MDGKKARRMAAQILKAGETKVWVSPEQAKRVSEAMTKDDIRALIKERIIGKRSVQQHSRGRARTLLAKKAKGRKKGRGKRTGTKAARRGKEYWMKNVRAQRRVFRELRGSGAKFKRPAREIYLMIKGNYFRGKNYISTMVEEAKK</sequence>
<evidence type="ECO:0000256" key="4">
    <source>
        <dbReference type="SAM" id="MobiDB-lite"/>
    </source>
</evidence>
<dbReference type="InterPro" id="IPR039547">
    <property type="entry name" value="Ribosomal_eL19"/>
</dbReference>
<dbReference type="SUPFAM" id="SSF48140">
    <property type="entry name" value="Ribosomal protein L19 (L19e)"/>
    <property type="match status" value="1"/>
</dbReference>
<dbReference type="EMBL" id="JACQPB010000019">
    <property type="protein sequence ID" value="MBI4210141.1"/>
    <property type="molecule type" value="Genomic_DNA"/>
</dbReference>
<reference evidence="6" key="1">
    <citation type="submission" date="2020-07" db="EMBL/GenBank/DDBJ databases">
        <title>Huge and variable diversity of episymbiotic CPR bacteria and DPANN archaea in groundwater ecosystems.</title>
        <authorList>
            <person name="He C.Y."/>
            <person name="Keren R."/>
            <person name="Whittaker M."/>
            <person name="Farag I.F."/>
            <person name="Doudna J."/>
            <person name="Cate J.H.D."/>
            <person name="Banfield J.F."/>
        </authorList>
    </citation>
    <scope>NUCLEOTIDE SEQUENCE</scope>
    <source>
        <strain evidence="6">NC_groundwater_1296_Ag_S-0.2um_52_80</strain>
    </source>
</reference>
<dbReference type="Gene3D" id="1.10.1650.10">
    <property type="match status" value="1"/>
</dbReference>
<keyword evidence="3" id="KW-0687">Ribonucleoprotein</keyword>
<dbReference type="InterPro" id="IPR057259">
    <property type="entry name" value="Ribosomal_L19e"/>
</dbReference>
<dbReference type="GO" id="GO:0003735">
    <property type="term" value="F:structural constituent of ribosome"/>
    <property type="evidence" value="ECO:0007669"/>
    <property type="project" value="InterPro"/>
</dbReference>
<dbReference type="GO" id="GO:0003723">
    <property type="term" value="F:RNA binding"/>
    <property type="evidence" value="ECO:0007669"/>
    <property type="project" value="InterPro"/>
</dbReference>
<dbReference type="InterPro" id="IPR000196">
    <property type="entry name" value="Ribosomal_eL19_dom"/>
</dbReference>
<feature type="region of interest" description="Disordered" evidence="4">
    <location>
        <begin position="68"/>
        <end position="88"/>
    </location>
</feature>
<evidence type="ECO:0000256" key="1">
    <source>
        <dbReference type="ARBA" id="ARBA00011082"/>
    </source>
</evidence>
<dbReference type="InterPro" id="IPR015972">
    <property type="entry name" value="Ribosomal_eL19_dom1"/>
</dbReference>
<dbReference type="PANTHER" id="PTHR10722">
    <property type="entry name" value="60S RIBOSOMAL PROTEIN L19"/>
    <property type="match status" value="1"/>
</dbReference>
<gene>
    <name evidence="6" type="ORF">HY544_01365</name>
</gene>
<dbReference type="GO" id="GO:0022625">
    <property type="term" value="C:cytosolic large ribosomal subunit"/>
    <property type="evidence" value="ECO:0007669"/>
    <property type="project" value="InterPro"/>
</dbReference>
<dbReference type="Gene3D" id="1.10.1200.240">
    <property type="match status" value="1"/>
</dbReference>